<proteinExistence type="predicted"/>
<organism evidence="1">
    <name type="scientific">Ixodes ricinus</name>
    <name type="common">Common tick</name>
    <name type="synonym">Acarus ricinus</name>
    <dbReference type="NCBI Taxonomy" id="34613"/>
    <lineage>
        <taxon>Eukaryota</taxon>
        <taxon>Metazoa</taxon>
        <taxon>Ecdysozoa</taxon>
        <taxon>Arthropoda</taxon>
        <taxon>Chelicerata</taxon>
        <taxon>Arachnida</taxon>
        <taxon>Acari</taxon>
        <taxon>Parasitiformes</taxon>
        <taxon>Ixodida</taxon>
        <taxon>Ixodoidea</taxon>
        <taxon>Ixodidae</taxon>
        <taxon>Ixodinae</taxon>
        <taxon>Ixodes</taxon>
    </lineage>
</organism>
<dbReference type="EMBL" id="GIFC01009600">
    <property type="protein sequence ID" value="MXU91683.1"/>
    <property type="molecule type" value="Transcribed_RNA"/>
</dbReference>
<evidence type="ECO:0000313" key="1">
    <source>
        <dbReference type="EMBL" id="MXU91683.1"/>
    </source>
</evidence>
<dbReference type="AlphaFoldDB" id="A0A6B0UPU5"/>
<name>A0A6B0UPU5_IXORI</name>
<accession>A0A6B0UPU5</accession>
<reference evidence="1" key="1">
    <citation type="submission" date="2019-12" db="EMBL/GenBank/DDBJ databases">
        <title>An insight into the sialome of adult female Ixodes ricinus ticks feeding for 6 days.</title>
        <authorList>
            <person name="Perner J."/>
            <person name="Ribeiro J.M.C."/>
        </authorList>
    </citation>
    <scope>NUCLEOTIDE SEQUENCE</scope>
    <source>
        <strain evidence="1">Semi-engorged</strain>
        <tissue evidence="1">Salivary glands</tissue>
    </source>
</reference>
<sequence length="124" mass="12958">MPKVGLACCLGCSIARTGPCPRAHVSVVRERDGSCKRAGGFDLCGLPKLGCSVLWDLLVPLLFTSGGAQPALGGREEACVGERAIERFPRAGGSGQRLLRHLGYSRACGAARHPGGWGVCCGHW</sequence>
<protein>
    <submittedName>
        <fullName evidence="1">Putative secreted protein</fullName>
    </submittedName>
</protein>